<keyword evidence="2" id="KW-0539">Nucleus</keyword>
<evidence type="ECO:0000259" key="6">
    <source>
        <dbReference type="Pfam" id="PF04003"/>
    </source>
</evidence>
<dbReference type="InterPro" id="IPR052414">
    <property type="entry name" value="U3_snoRNA-assoc_WDR"/>
</dbReference>
<dbReference type="InterPro" id="IPR036322">
    <property type="entry name" value="WD40_repeat_dom_sf"/>
</dbReference>
<dbReference type="SMART" id="SM00320">
    <property type="entry name" value="WD40"/>
    <property type="match status" value="3"/>
</dbReference>
<dbReference type="OrthoDB" id="30195at2759"/>
<dbReference type="AlphaFoldDB" id="A0A8X6P261"/>
<dbReference type="PROSITE" id="PS50082">
    <property type="entry name" value="WD_REPEATS_2"/>
    <property type="match status" value="1"/>
</dbReference>
<proteinExistence type="inferred from homology"/>
<sequence length="615" mass="68611">MISSRHISAFSRCGEYFVHSTPDGCLKIWETSTGILLQEFTPSSHLSATCSTLGWGPTKRKPHLPKKPKKSRNETSFSIENLQLIAIGTVTGNILLYSFSNADLHSCLDKGHISSVNDVCWSVATNSLFTCSNDKHVIQWEISSGKIKTKWEADKIAVYCICVIDDKHIVSAGSSIQIWDIQQKCVIRNFEGHATEICRVLSPQTENKSINQYFISSAVGDRIINAWQIDENTKGAVASFISLGEPDNIVISFKENEPFRMSVVTRDGLWHLFEHSFNGKLKKPLSPKINIQIATIENNQSKKPCPVPIIAANISEGLDSCVIVYGSFLAPVFERIDISDISKDLVLIRDISFSSTVSIEDFASRIKKVEKTKNVKMLAPGRMTDVSLVGSISKKRKKQKDIDLNKIPIEEHLRALDLGKTAKSVTEEPTLKSDSMVHLLLQGLQSKDKEMLNTVFRCVEKTVIVNTIRRLPLQSILLVLEELYGRLNEPESRNHPCLRWLIELLTIHLPYLMSCKDIGDTLGPISQLIDARVENFPKMRLLQAGLKMLLSQAKTNISITTEDPSAKPLIEYESESSNDSEVDDMNVSETSSEQAVDDILDDESESSSSESDLEA</sequence>
<reference evidence="7" key="1">
    <citation type="submission" date="2020-08" db="EMBL/GenBank/DDBJ databases">
        <title>Multicomponent nature underlies the extraordinary mechanical properties of spider dragline silk.</title>
        <authorList>
            <person name="Kono N."/>
            <person name="Nakamura H."/>
            <person name="Mori M."/>
            <person name="Yoshida Y."/>
            <person name="Ohtoshi R."/>
            <person name="Malay A.D."/>
            <person name="Moran D.A.P."/>
            <person name="Tomita M."/>
            <person name="Numata K."/>
            <person name="Arakawa K."/>
        </authorList>
    </citation>
    <scope>NUCLEOTIDE SEQUENCE</scope>
</reference>
<keyword evidence="4" id="KW-0853">WD repeat</keyword>
<feature type="compositionally biased region" description="Acidic residues" evidence="5">
    <location>
        <begin position="595"/>
        <end position="615"/>
    </location>
</feature>
<dbReference type="Gene3D" id="2.130.10.10">
    <property type="entry name" value="YVTN repeat-like/Quinoprotein amine dehydrogenase"/>
    <property type="match status" value="1"/>
</dbReference>
<evidence type="ECO:0000256" key="5">
    <source>
        <dbReference type="SAM" id="MobiDB-lite"/>
    </source>
</evidence>
<gene>
    <name evidence="7" type="primary">WDR43</name>
    <name evidence="7" type="ORF">NPIL_642491</name>
</gene>
<dbReference type="InterPro" id="IPR007148">
    <property type="entry name" value="SSU_processome_Utp12"/>
</dbReference>
<dbReference type="PANTHER" id="PTHR44267:SF1">
    <property type="entry name" value="WD REPEAT-CONTAINING PROTEIN 43"/>
    <property type="match status" value="1"/>
</dbReference>
<keyword evidence="8" id="KW-1185">Reference proteome</keyword>
<comment type="caution">
    <text evidence="7">The sequence shown here is derived from an EMBL/GenBank/DDBJ whole genome shotgun (WGS) entry which is preliminary data.</text>
</comment>
<evidence type="ECO:0000256" key="4">
    <source>
        <dbReference type="PROSITE-ProRule" id="PRU00221"/>
    </source>
</evidence>
<protein>
    <submittedName>
        <fullName evidence="7">WD repeat-containing protein 43</fullName>
    </submittedName>
</protein>
<dbReference type="InterPro" id="IPR001680">
    <property type="entry name" value="WD40_rpt"/>
</dbReference>
<dbReference type="GO" id="GO:0000462">
    <property type="term" value="P:maturation of SSU-rRNA from tricistronic rRNA transcript (SSU-rRNA, 5.8S rRNA, LSU-rRNA)"/>
    <property type="evidence" value="ECO:0007669"/>
    <property type="project" value="TreeGrafter"/>
</dbReference>
<evidence type="ECO:0000313" key="8">
    <source>
        <dbReference type="Proteomes" id="UP000887013"/>
    </source>
</evidence>
<dbReference type="PANTHER" id="PTHR44267">
    <property type="entry name" value="WD REPEAT-CONTAINING PROTEIN 43"/>
    <property type="match status" value="1"/>
</dbReference>
<feature type="domain" description="Small-subunit processome Utp12" evidence="6">
    <location>
        <begin position="448"/>
        <end position="551"/>
    </location>
</feature>
<dbReference type="InterPro" id="IPR015943">
    <property type="entry name" value="WD40/YVTN_repeat-like_dom_sf"/>
</dbReference>
<evidence type="ECO:0000256" key="2">
    <source>
        <dbReference type="ARBA" id="ARBA00023242"/>
    </source>
</evidence>
<comment type="similarity">
    <text evidence="3">Belongs to the UTP5 family.</text>
</comment>
<organism evidence="7 8">
    <name type="scientific">Nephila pilipes</name>
    <name type="common">Giant wood spider</name>
    <name type="synonym">Nephila maculata</name>
    <dbReference type="NCBI Taxonomy" id="299642"/>
    <lineage>
        <taxon>Eukaryota</taxon>
        <taxon>Metazoa</taxon>
        <taxon>Ecdysozoa</taxon>
        <taxon>Arthropoda</taxon>
        <taxon>Chelicerata</taxon>
        <taxon>Arachnida</taxon>
        <taxon>Araneae</taxon>
        <taxon>Araneomorphae</taxon>
        <taxon>Entelegynae</taxon>
        <taxon>Araneoidea</taxon>
        <taxon>Nephilidae</taxon>
        <taxon>Nephila</taxon>
    </lineage>
</organism>
<feature type="repeat" description="WD" evidence="4">
    <location>
        <begin position="109"/>
        <end position="150"/>
    </location>
</feature>
<evidence type="ECO:0000256" key="1">
    <source>
        <dbReference type="ARBA" id="ARBA00004123"/>
    </source>
</evidence>
<dbReference type="Proteomes" id="UP000887013">
    <property type="component" value="Unassembled WGS sequence"/>
</dbReference>
<comment type="subcellular location">
    <subcellularLocation>
        <location evidence="1">Nucleus</location>
    </subcellularLocation>
</comment>
<name>A0A8X6P261_NEPPI</name>
<evidence type="ECO:0000313" key="7">
    <source>
        <dbReference type="EMBL" id="GFT43799.1"/>
    </source>
</evidence>
<dbReference type="Pfam" id="PF04003">
    <property type="entry name" value="Utp12"/>
    <property type="match status" value="1"/>
</dbReference>
<dbReference type="SUPFAM" id="SSF50978">
    <property type="entry name" value="WD40 repeat-like"/>
    <property type="match status" value="1"/>
</dbReference>
<accession>A0A8X6P261</accession>
<feature type="compositionally biased region" description="Acidic residues" evidence="5">
    <location>
        <begin position="572"/>
        <end position="586"/>
    </location>
</feature>
<evidence type="ECO:0000256" key="3">
    <source>
        <dbReference type="ARBA" id="ARBA00038335"/>
    </source>
</evidence>
<dbReference type="GO" id="GO:0005730">
    <property type="term" value="C:nucleolus"/>
    <property type="evidence" value="ECO:0007669"/>
    <property type="project" value="TreeGrafter"/>
</dbReference>
<dbReference type="EMBL" id="BMAW01064180">
    <property type="protein sequence ID" value="GFT43799.1"/>
    <property type="molecule type" value="Genomic_DNA"/>
</dbReference>
<feature type="region of interest" description="Disordered" evidence="5">
    <location>
        <begin position="565"/>
        <end position="615"/>
    </location>
</feature>
<dbReference type="Pfam" id="PF00400">
    <property type="entry name" value="WD40"/>
    <property type="match status" value="1"/>
</dbReference>